<name>A0A8H6WGE3_MYCCL</name>
<dbReference type="SUPFAM" id="SSF52833">
    <property type="entry name" value="Thioredoxin-like"/>
    <property type="match status" value="1"/>
</dbReference>
<comment type="caution">
    <text evidence="1">The sequence shown here is derived from an EMBL/GenBank/DDBJ whole genome shotgun (WGS) entry which is preliminary data.</text>
</comment>
<dbReference type="InterPro" id="IPR009737">
    <property type="entry name" value="Aim32/Apd1-like"/>
</dbReference>
<evidence type="ECO:0000313" key="2">
    <source>
        <dbReference type="Proteomes" id="UP000613580"/>
    </source>
</evidence>
<reference evidence="1" key="1">
    <citation type="submission" date="2020-05" db="EMBL/GenBank/DDBJ databases">
        <title>Mycena genomes resolve the evolution of fungal bioluminescence.</title>
        <authorList>
            <person name="Tsai I.J."/>
        </authorList>
    </citation>
    <scope>NUCLEOTIDE SEQUENCE</scope>
    <source>
        <strain evidence="1">110903Hualien_Pintung</strain>
    </source>
</reference>
<dbReference type="Proteomes" id="UP000613580">
    <property type="component" value="Unassembled WGS sequence"/>
</dbReference>
<dbReference type="CDD" id="cd03062">
    <property type="entry name" value="TRX_Fd_Sucrase"/>
    <property type="match status" value="1"/>
</dbReference>
<dbReference type="Gene3D" id="3.40.30.10">
    <property type="entry name" value="Glutaredoxin"/>
    <property type="match status" value="1"/>
</dbReference>
<dbReference type="Pfam" id="PF06999">
    <property type="entry name" value="Suc_Fer-like"/>
    <property type="match status" value="1"/>
</dbReference>
<protein>
    <submittedName>
        <fullName evidence="1">Altered inheritance of mitochondria protein 32</fullName>
    </submittedName>
</protein>
<gene>
    <name evidence="1" type="ORF">HMN09_00547200</name>
</gene>
<keyword evidence="2" id="KW-1185">Reference proteome</keyword>
<accession>A0A8H6WGE3</accession>
<dbReference type="OrthoDB" id="10253744at2759"/>
<dbReference type="InterPro" id="IPR036249">
    <property type="entry name" value="Thioredoxin-like_sf"/>
</dbReference>
<proteinExistence type="predicted"/>
<sequence length="252" mass="27927">MAGKLWSKIFSTEAELVLHGTVPYHRSYILLNAPTSPQSFPSRFSTPFQRSLQLQTTRWGGLVNHAWVGHADGEPSLTAFSALNGVLHLPLRSLEAERESDVLDIAERLHKHATVPGTYPQDDDKLHIYVCTHGARDCRCGDTGGAVLRALREELDARTRKEPNGKASRVVLGEVGHVGGHVFAANILVFPHGEWFGRLTPADIPEILDTILASRARPLNVTDAPLDPKFWRGRMGLHKEEQLDLMKSTSSY</sequence>
<evidence type="ECO:0000313" key="1">
    <source>
        <dbReference type="EMBL" id="KAF7313893.1"/>
    </source>
</evidence>
<organism evidence="1 2">
    <name type="scientific">Mycena chlorophos</name>
    <name type="common">Agaric fungus</name>
    <name type="synonym">Agaricus chlorophos</name>
    <dbReference type="NCBI Taxonomy" id="658473"/>
    <lineage>
        <taxon>Eukaryota</taxon>
        <taxon>Fungi</taxon>
        <taxon>Dikarya</taxon>
        <taxon>Basidiomycota</taxon>
        <taxon>Agaricomycotina</taxon>
        <taxon>Agaricomycetes</taxon>
        <taxon>Agaricomycetidae</taxon>
        <taxon>Agaricales</taxon>
        <taxon>Marasmiineae</taxon>
        <taxon>Mycenaceae</taxon>
        <taxon>Mycena</taxon>
    </lineage>
</organism>
<dbReference type="AlphaFoldDB" id="A0A8H6WGE3"/>
<dbReference type="PANTHER" id="PTHR31902">
    <property type="entry name" value="ACTIN PATCHES DISTAL PROTEIN 1"/>
    <property type="match status" value="1"/>
</dbReference>
<dbReference type="EMBL" id="JACAZE010000006">
    <property type="protein sequence ID" value="KAF7313893.1"/>
    <property type="molecule type" value="Genomic_DNA"/>
</dbReference>